<feature type="transmembrane region" description="Helical" evidence="1">
    <location>
        <begin position="169"/>
        <end position="188"/>
    </location>
</feature>
<reference evidence="2 3" key="1">
    <citation type="journal article" date="2016" name="Front. Microbiol.">
        <title>Genome and transcriptome sequences reveal the specific parasitism of the nematophagous Purpureocillium lilacinum 36-1.</title>
        <authorList>
            <person name="Xie J."/>
            <person name="Li S."/>
            <person name="Mo C."/>
            <person name="Xiao X."/>
            <person name="Peng D."/>
            <person name="Wang G."/>
            <person name="Xiao Y."/>
        </authorList>
    </citation>
    <scope>NUCLEOTIDE SEQUENCE [LARGE SCALE GENOMIC DNA]</scope>
    <source>
        <strain evidence="2 3">36-1</strain>
    </source>
</reference>
<dbReference type="GO" id="GO:0005886">
    <property type="term" value="C:plasma membrane"/>
    <property type="evidence" value="ECO:0007669"/>
    <property type="project" value="InterPro"/>
</dbReference>
<dbReference type="GO" id="GO:0008081">
    <property type="term" value="F:phosphoric diester hydrolase activity"/>
    <property type="evidence" value="ECO:0007669"/>
    <property type="project" value="InterPro"/>
</dbReference>
<dbReference type="GO" id="GO:0006629">
    <property type="term" value="P:lipid metabolic process"/>
    <property type="evidence" value="ECO:0007669"/>
    <property type="project" value="InterPro"/>
</dbReference>
<evidence type="ECO:0000313" key="2">
    <source>
        <dbReference type="EMBL" id="PWI75141.1"/>
    </source>
</evidence>
<dbReference type="InterPro" id="IPR052413">
    <property type="entry name" value="SUR7_domain"/>
</dbReference>
<dbReference type="PANTHER" id="PTHR28019:SF2">
    <property type="entry name" value="CELL MEMBRANE PROTEIN YLR413W-RELATED"/>
    <property type="match status" value="1"/>
</dbReference>
<organism evidence="2 3">
    <name type="scientific">Purpureocillium lilacinum</name>
    <name type="common">Paecilomyces lilacinus</name>
    <dbReference type="NCBI Taxonomy" id="33203"/>
    <lineage>
        <taxon>Eukaryota</taxon>
        <taxon>Fungi</taxon>
        <taxon>Dikarya</taxon>
        <taxon>Ascomycota</taxon>
        <taxon>Pezizomycotina</taxon>
        <taxon>Sordariomycetes</taxon>
        <taxon>Hypocreomycetidae</taxon>
        <taxon>Hypocreales</taxon>
        <taxon>Ophiocordycipitaceae</taxon>
        <taxon>Purpureocillium</taxon>
    </lineage>
</organism>
<dbReference type="InterPro" id="IPR017946">
    <property type="entry name" value="PLC-like_Pdiesterase_TIM-brl"/>
</dbReference>
<evidence type="ECO:0000256" key="1">
    <source>
        <dbReference type="SAM" id="Phobius"/>
    </source>
</evidence>
<dbReference type="GO" id="GO:0051285">
    <property type="term" value="C:cell cortex of cell tip"/>
    <property type="evidence" value="ECO:0007669"/>
    <property type="project" value="TreeGrafter"/>
</dbReference>
<keyword evidence="1" id="KW-0472">Membrane</keyword>
<dbReference type="Pfam" id="PF06687">
    <property type="entry name" value="SUR7"/>
    <property type="match status" value="1"/>
</dbReference>
<dbReference type="SUPFAM" id="SSF51695">
    <property type="entry name" value="PLC-like phosphodiesterases"/>
    <property type="match status" value="1"/>
</dbReference>
<dbReference type="Gene3D" id="3.20.20.190">
    <property type="entry name" value="Phosphatidylinositol (PI) phosphodiesterase"/>
    <property type="match status" value="1"/>
</dbReference>
<feature type="transmembrane region" description="Helical" evidence="1">
    <location>
        <begin position="327"/>
        <end position="355"/>
    </location>
</feature>
<dbReference type="AlphaFoldDB" id="A0A2U3EKV4"/>
<dbReference type="EMBL" id="LCWV01000002">
    <property type="protein sequence ID" value="PWI75141.1"/>
    <property type="molecule type" value="Genomic_DNA"/>
</dbReference>
<dbReference type="GO" id="GO:0031505">
    <property type="term" value="P:fungal-type cell wall organization"/>
    <property type="evidence" value="ECO:0007669"/>
    <property type="project" value="TreeGrafter"/>
</dbReference>
<comment type="caution">
    <text evidence="2">The sequence shown here is derived from an EMBL/GenBank/DDBJ whole genome shotgun (WGS) entry which is preliminary data.</text>
</comment>
<sequence length="999" mass="110352">MDGSLGRRVLAWASLSEARIPARLAGCAFVAGQALEEERTAETGQWANGRGGQDNAVRQRRPWLLPHRLGFAGACATTAGTEEGPSMTTFARWRRSFPRAARSSDSSPFRHVSLVQPRCRAVLVLSRRTRRSPPVRIRTVESRNLPLPPSPSPSPSLAMAGPNTRRNTAIAASVLYFLTIPFLILVLIGNTKKSSSVLTDIYFFKLDVSQIIPIAVANSNLLNSVARSLGLHDFYSVGLWNFCEGYNDEGVTYCSTPTQFYWFNPVEILVSELLAGAKIALPSQVETILTLLRIGSQVMYGCFMAGTVVNFVLIFASPLVIRTRWFTLLFGTIALGSGIVLTVAAIIATVISVAAKIALTAQDQLNLQAVIGVKMFVFMWIGAVFTDVAFLLHAGMACCCKPNRAPRQTETPRDSSEEKPSKVALPSFSFVTPLVVTWPPTTSPLIDVNRAEYREATSNHEAKSLGSAFYSLLFRVILTVLLHPSAQTLEQTTQLCVLQTNKVPMRALTLSHICLAAVMALGGIVSGAPASILGSKGDTTAGLINATPYRWRRGYINGYQVQDWTVWPEYINPGESASVRVRSHGGSIGADSAAEVRYHLEGTSEPMALQVEYRKGDSHHVWVRFMESLRTLNNAPKTEHDLGFLNSPGGVGFVLAGTEGHFLSNDPPLNWMKATLPEIGHLPLRELAMPRSHHAGMWKAVAPIGAGVPSNTLTQNDGLWDQIRNGGIRVLDVRATRWHDHFRESHASKVGILGWQGMFGAGVEEMIDIVNEFNREVPGELFIWDIHMVARSADRHWQPLNDWETNELYQLLKKLEHRVVIPDNEDITWWPLERLIGRGKSAVIVRISSSWLLDHPKVKFPGGREGFATDRNFPLHDHWSAKNNVGSMVDDEIGAMASNRSRRDMAVFDMQWIITQDAGQIFMPVKSIMVLNEPAWRTLYREFWDALTDESYPNWLTMDGMHGNQIKAMCMAINKCLAARRCGTLGGKVKLLGKEGQGG</sequence>
<feature type="transmembrane region" description="Helical" evidence="1">
    <location>
        <begin position="298"/>
        <end position="321"/>
    </location>
</feature>
<keyword evidence="1" id="KW-1133">Transmembrane helix</keyword>
<accession>A0A2U3EKV4</accession>
<dbReference type="PANTHER" id="PTHR28019">
    <property type="entry name" value="CELL MEMBRANE PROTEIN YLR413W-RELATED"/>
    <property type="match status" value="1"/>
</dbReference>
<evidence type="ECO:0000313" key="3">
    <source>
        <dbReference type="Proteomes" id="UP000245956"/>
    </source>
</evidence>
<dbReference type="InterPro" id="IPR009571">
    <property type="entry name" value="SUR7/Rim9-like_fungi"/>
</dbReference>
<keyword evidence="1" id="KW-0812">Transmembrane</keyword>
<gene>
    <name evidence="2" type="ORF">PCL_05799</name>
</gene>
<proteinExistence type="predicted"/>
<dbReference type="Proteomes" id="UP000245956">
    <property type="component" value="Unassembled WGS sequence"/>
</dbReference>
<feature type="transmembrane region" description="Helical" evidence="1">
    <location>
        <begin position="376"/>
        <end position="396"/>
    </location>
</feature>
<protein>
    <submittedName>
        <fullName evidence="2">LysM domain-containing protein</fullName>
    </submittedName>
</protein>
<name>A0A2U3EKV4_PURLI</name>